<dbReference type="InterPro" id="IPR033053">
    <property type="entry name" value="Hir3/CABIN1"/>
</dbReference>
<comment type="caution">
    <text evidence="5">The sequence shown here is derived from an EMBL/GenBank/DDBJ whole genome shotgun (WGS) entry which is preliminary data.</text>
</comment>
<feature type="compositionally biased region" description="Acidic residues" evidence="4">
    <location>
        <begin position="290"/>
        <end position="300"/>
    </location>
</feature>
<dbReference type="EMBL" id="QEAP01000005">
    <property type="protein sequence ID" value="TPX78359.1"/>
    <property type="molecule type" value="Genomic_DNA"/>
</dbReference>
<keyword evidence="6" id="KW-1185">Reference proteome</keyword>
<dbReference type="GO" id="GO:0005634">
    <property type="term" value="C:nucleus"/>
    <property type="evidence" value="ECO:0007669"/>
    <property type="project" value="UniProtKB-SubCell"/>
</dbReference>
<accession>A0A507FPL1</accession>
<gene>
    <name evidence="5" type="ORF">CcCBS67573_g00412</name>
</gene>
<dbReference type="Proteomes" id="UP000320333">
    <property type="component" value="Unassembled WGS sequence"/>
</dbReference>
<comment type="similarity">
    <text evidence="2">Belongs to the HIR3 family.</text>
</comment>
<evidence type="ECO:0000256" key="3">
    <source>
        <dbReference type="ARBA" id="ARBA00023242"/>
    </source>
</evidence>
<feature type="compositionally biased region" description="Basic and acidic residues" evidence="4">
    <location>
        <begin position="1710"/>
        <end position="1729"/>
    </location>
</feature>
<evidence type="ECO:0000313" key="6">
    <source>
        <dbReference type="Proteomes" id="UP000320333"/>
    </source>
</evidence>
<dbReference type="STRING" id="246404.A0A507FPL1"/>
<evidence type="ECO:0000256" key="4">
    <source>
        <dbReference type="SAM" id="MobiDB-lite"/>
    </source>
</evidence>
<feature type="region of interest" description="Disordered" evidence="4">
    <location>
        <begin position="1"/>
        <end position="27"/>
    </location>
</feature>
<dbReference type="SUPFAM" id="SSF48452">
    <property type="entry name" value="TPR-like"/>
    <property type="match status" value="1"/>
</dbReference>
<sequence>MFSCLNDAEDTDERERERERDGDTGEKEVQACLDAFRRLLALQHRTLPTHHQQVIDGYRQLLANNVVAATLDELPANVSVSDSPIHALHFVVHRNYALLVADSDLNLAATHMLKAAHADPSSSSTWALAAKFALQNTNYATACMAYERSLRNAQTRIEHVIALKGLSKASFHAGDFDSSSYFARAALAIDPKFADAHELTEAMENESVATRVKKPPKSITIPSTALSVSQMECKQFADALISKLDSNSIQFTLSGFVAISVRAPEKDDVPKTPVSMMKKADRLEQKDDDIGTNDDMMEDFEIPNSNEVDALEVVASVNDATDAVERASEVEGDKPLTEDENMGHERKTTEDRENKKDDEESVHSGEASPVKRRRRWSKEITRASKRVKGDRDLEKKRESEIENDLANTEEFYSTVNEDILPEAFPITFGEDIVLAKKYHQPFTAIFEKRLSAVKNLQVQQNDTSSFSSGRSTPTRTNLEEDIFQTPRATDTWFDSHLEELHQKWTDVISSGDSTIPSLYSVANEFLYSLFFTHYDEAGDMKRVFLESVWPEGMRQRVLKLVIQIEENGCGASVHTNQLHLGRTTAAETVKILELSLSICEFLFDTIFAIESGSISTADATVSSVTCCLETWWAVLNPVNQLDVNSAELAGNEWLLRKLWLKAQMAEKFSTSQQALDGYKQCLTFALQQSVSDVCFPNSQRCPVLSKETIKSRLQTLSLEKHLLDAESAFAAKDFQSVYTALHPLLFQDSVSFGAWFKAVLFPDVCHGSVDGPTEADNSFFLTTAAQLNLAFDQRSRILKMLWRSYDALGQTTESFMCRIFLLISELKVLLEKKDLIDNVKQISIILKSLLETTDFLKMRLPSVRRCHLWVFKITVQCFPTASLPYLHFWCFMFYMCKSLEMESDDVSEDVGLDWAFFAHAQLGEVGLCGRDSGSLQKLIVRHCLAKEGGESMSELYQCFCCMYGVVNTVSYDTPLLEHNCPTVPFNKAAAATVFTPLSAFIKDKLRTKNFRAITSDMRDTIESIAEKFPEPPFKNSDVAFNRSLIDRFLLEGVHSVQKRPLSALFLSADKIPNLAVYQDLYYIQGKLACIQKRTLVGIKTKKSFESLELAAEKFLLNVYMNAYNVNAWVLAADVFCSLSYEYLSWSASDLLANLELLRSLQLKAYHCYEQAGCLLKERQFTVLDDGQIEDMLSVSDQAMLIWGNFGYLCYSMVARPMNCIATKSSQLKGLAIWSARYTTKTGSNLESLPSPAESEEIGRSILLKRGIDCFKRAHRVDPSDWRYPYMIGKFRVMMDADCRSVISSFNTAISLLPAEWSTKEQEKILDVHYSLLSYLCKGLVQGKLEPSLVVNCVEDATLNKDGALSQSAFEEQTDPYLRAHQLILQELGYMKMIDKKKWQHRPYWKAFWIYKNVFNDAERAKGEILSIFQLRSNARSFINFWRPEFERPGRHFVYVHKYTMALVSVLKQAKDLESLRHLVRKCQKAYDVLLYPRTVWKSGFDAMTELLGEKVNGIVWVQFVKTVPQKEFLSHAPGVERKMFAGTSDEKSEDASLLHTAFTLKKLNENMEDETVLSRILVQLYCKLFLANMEAIAEVEENETLTEDTSVFFTIVLRRCLIACKVPASKRIQAEDGGESGATGVATEAGNAPADNLNDADGAITLPANTPACSLNALDASVETRVDDTLNAEPSHVPNELLSDAYMEDSIVSRQEDEEKSVDQQENSGKESLDMSFHTAESHVAELNVADGGENNTQMNVDEYASQPMLDETSD</sequence>
<feature type="region of interest" description="Disordered" evidence="4">
    <location>
        <begin position="267"/>
        <end position="300"/>
    </location>
</feature>
<feature type="region of interest" description="Disordered" evidence="4">
    <location>
        <begin position="1708"/>
        <end position="1771"/>
    </location>
</feature>
<organism evidence="5 6">
    <name type="scientific">Chytriomyces confervae</name>
    <dbReference type="NCBI Taxonomy" id="246404"/>
    <lineage>
        <taxon>Eukaryota</taxon>
        <taxon>Fungi</taxon>
        <taxon>Fungi incertae sedis</taxon>
        <taxon>Chytridiomycota</taxon>
        <taxon>Chytridiomycota incertae sedis</taxon>
        <taxon>Chytridiomycetes</taxon>
        <taxon>Chytridiales</taxon>
        <taxon>Chytriomycetaceae</taxon>
        <taxon>Chytriomyces</taxon>
    </lineage>
</organism>
<dbReference type="GO" id="GO:0006325">
    <property type="term" value="P:chromatin organization"/>
    <property type="evidence" value="ECO:0007669"/>
    <property type="project" value="InterPro"/>
</dbReference>
<dbReference type="PANTHER" id="PTHR15502">
    <property type="entry name" value="CALCINEURIN-BINDING PROTEIN CABIN 1-RELATED"/>
    <property type="match status" value="1"/>
</dbReference>
<proteinExistence type="inferred from homology"/>
<evidence type="ECO:0000256" key="2">
    <source>
        <dbReference type="ARBA" id="ARBA00007335"/>
    </source>
</evidence>
<comment type="subcellular location">
    <subcellularLocation>
        <location evidence="1">Nucleus</location>
    </subcellularLocation>
</comment>
<keyword evidence="3" id="KW-0539">Nucleus</keyword>
<dbReference type="InterPro" id="IPR011990">
    <property type="entry name" value="TPR-like_helical_dom_sf"/>
</dbReference>
<dbReference type="GO" id="GO:0031491">
    <property type="term" value="F:nucleosome binding"/>
    <property type="evidence" value="ECO:0007669"/>
    <property type="project" value="TreeGrafter"/>
</dbReference>
<dbReference type="GO" id="GO:0000417">
    <property type="term" value="C:HIR complex"/>
    <property type="evidence" value="ECO:0007669"/>
    <property type="project" value="TreeGrafter"/>
</dbReference>
<dbReference type="PANTHER" id="PTHR15502:SF7">
    <property type="entry name" value="CALCINEURIN-BINDING PROTEIN CABIN-1"/>
    <property type="match status" value="1"/>
</dbReference>
<name>A0A507FPL1_9FUNG</name>
<feature type="compositionally biased region" description="Basic and acidic residues" evidence="4">
    <location>
        <begin position="278"/>
        <end position="289"/>
    </location>
</feature>
<feature type="compositionally biased region" description="Basic and acidic residues" evidence="4">
    <location>
        <begin position="323"/>
        <end position="363"/>
    </location>
</feature>
<reference evidence="5 6" key="1">
    <citation type="journal article" date="2019" name="Sci. Rep.">
        <title>Comparative genomics of chytrid fungi reveal insights into the obligate biotrophic and pathogenic lifestyle of Synchytrium endobioticum.</title>
        <authorList>
            <person name="van de Vossenberg B.T.L.H."/>
            <person name="Warris S."/>
            <person name="Nguyen H.D.T."/>
            <person name="van Gent-Pelzer M.P.E."/>
            <person name="Joly D.L."/>
            <person name="van de Geest H.C."/>
            <person name="Bonants P.J.M."/>
            <person name="Smith D.S."/>
            <person name="Levesque C.A."/>
            <person name="van der Lee T.A.J."/>
        </authorList>
    </citation>
    <scope>NUCLEOTIDE SEQUENCE [LARGE SCALE GENOMIC DNA]</scope>
    <source>
        <strain evidence="5 6">CBS 675.73</strain>
    </source>
</reference>
<evidence type="ECO:0000256" key="1">
    <source>
        <dbReference type="ARBA" id="ARBA00004123"/>
    </source>
</evidence>
<feature type="region of interest" description="Disordered" evidence="4">
    <location>
        <begin position="323"/>
        <end position="377"/>
    </location>
</feature>
<feature type="region of interest" description="Disordered" evidence="4">
    <location>
        <begin position="1629"/>
        <end position="1654"/>
    </location>
</feature>
<feature type="compositionally biased region" description="Basic and acidic residues" evidence="4">
    <location>
        <begin position="13"/>
        <end position="27"/>
    </location>
</feature>
<evidence type="ECO:0008006" key="7">
    <source>
        <dbReference type="Google" id="ProtNLM"/>
    </source>
</evidence>
<protein>
    <recommendedName>
        <fullName evidence="7">Histone transcription regulator 3 homolog</fullName>
    </recommendedName>
</protein>
<dbReference type="Gene3D" id="1.25.40.10">
    <property type="entry name" value="Tetratricopeptide repeat domain"/>
    <property type="match status" value="1"/>
</dbReference>
<dbReference type="OrthoDB" id="77564at2759"/>
<evidence type="ECO:0000313" key="5">
    <source>
        <dbReference type="EMBL" id="TPX78359.1"/>
    </source>
</evidence>